<evidence type="ECO:0000313" key="1">
    <source>
        <dbReference type="EMBL" id="QGW80825.1"/>
    </source>
</evidence>
<dbReference type="OrthoDB" id="8855649at2"/>
<dbReference type="RefSeq" id="WP_157612013.1">
    <property type="nucleotide sequence ID" value="NZ_CP046622.1"/>
</dbReference>
<evidence type="ECO:0000313" key="2">
    <source>
        <dbReference type="Proteomes" id="UP000425817"/>
    </source>
</evidence>
<proteinExistence type="predicted"/>
<organism evidence="1 2">
    <name type="scientific">Variovorax paradoxus</name>
    <dbReference type="NCBI Taxonomy" id="34073"/>
    <lineage>
        <taxon>Bacteria</taxon>
        <taxon>Pseudomonadati</taxon>
        <taxon>Pseudomonadota</taxon>
        <taxon>Betaproteobacteria</taxon>
        <taxon>Burkholderiales</taxon>
        <taxon>Comamonadaceae</taxon>
        <taxon>Variovorax</taxon>
    </lineage>
</organism>
<gene>
    <name evidence="1" type="ORF">GOQ09_04150</name>
</gene>
<name>A0A6I6HG81_VARPD</name>
<sequence length="106" mass="11250">MAESSRARPQSRISSASSLDAEFDALALQACDDAGALNDVVRAYTALEKLIDTSALSDCEVLTPSRTELSALLRLLNDALLVRINTVNAATGMVHEALQRNTTGAM</sequence>
<dbReference type="Proteomes" id="UP000425817">
    <property type="component" value="Chromosome"/>
</dbReference>
<accession>A0A6I6HG81</accession>
<dbReference type="EMBL" id="CP046622">
    <property type="protein sequence ID" value="QGW80825.1"/>
    <property type="molecule type" value="Genomic_DNA"/>
</dbReference>
<reference evidence="1 2" key="1">
    <citation type="submission" date="2019-12" db="EMBL/GenBank/DDBJ databases">
        <title>Hybrid Genome Assemblies of two High G+C Isolates from Undergraduate Microbiology Courses.</title>
        <authorList>
            <person name="Ne Ville C.J."/>
            <person name="Enright D."/>
            <person name="Hernandez I."/>
            <person name="Dodsworth J."/>
            <person name="Orwin P.M."/>
        </authorList>
    </citation>
    <scope>NUCLEOTIDE SEQUENCE [LARGE SCALE GENOMIC DNA]</scope>
    <source>
        <strain evidence="1 2">CSUSB</strain>
    </source>
</reference>
<protein>
    <submittedName>
        <fullName evidence="1">Uncharacterized protein</fullName>
    </submittedName>
</protein>
<dbReference type="AlphaFoldDB" id="A0A6I6HG81"/>